<evidence type="ECO:0008006" key="3">
    <source>
        <dbReference type="Google" id="ProtNLM"/>
    </source>
</evidence>
<organism evidence="2">
    <name type="scientific">Sesamum angustifolium</name>
    <dbReference type="NCBI Taxonomy" id="2727405"/>
    <lineage>
        <taxon>Eukaryota</taxon>
        <taxon>Viridiplantae</taxon>
        <taxon>Streptophyta</taxon>
        <taxon>Embryophyta</taxon>
        <taxon>Tracheophyta</taxon>
        <taxon>Spermatophyta</taxon>
        <taxon>Magnoliopsida</taxon>
        <taxon>eudicotyledons</taxon>
        <taxon>Gunneridae</taxon>
        <taxon>Pentapetalae</taxon>
        <taxon>asterids</taxon>
        <taxon>lamiids</taxon>
        <taxon>Lamiales</taxon>
        <taxon>Pedaliaceae</taxon>
        <taxon>Sesamum</taxon>
    </lineage>
</organism>
<reference evidence="2" key="2">
    <citation type="journal article" date="2024" name="Plant">
        <title>Genomic evolution and insights into agronomic trait innovations of Sesamum species.</title>
        <authorList>
            <person name="Miao H."/>
            <person name="Wang L."/>
            <person name="Qu L."/>
            <person name="Liu H."/>
            <person name="Sun Y."/>
            <person name="Le M."/>
            <person name="Wang Q."/>
            <person name="Wei S."/>
            <person name="Zheng Y."/>
            <person name="Lin W."/>
            <person name="Duan Y."/>
            <person name="Cao H."/>
            <person name="Xiong S."/>
            <person name="Wang X."/>
            <person name="Wei L."/>
            <person name="Li C."/>
            <person name="Ma Q."/>
            <person name="Ju M."/>
            <person name="Zhao R."/>
            <person name="Li G."/>
            <person name="Mu C."/>
            <person name="Tian Q."/>
            <person name="Mei H."/>
            <person name="Zhang T."/>
            <person name="Gao T."/>
            <person name="Zhang H."/>
        </authorList>
    </citation>
    <scope>NUCLEOTIDE SEQUENCE</scope>
    <source>
        <strain evidence="2">G01</strain>
    </source>
</reference>
<sequence>MVAYQTLIVPLVSFLLFIIFLHKRRSNAAPQPRKRLPAVSKKASHNRNLHQLGVLPPPVFSRPYPGVTASSCYFTCGQVPDLCLLGCTACES</sequence>
<gene>
    <name evidence="2" type="ORF">Sangu_3146000</name>
</gene>
<proteinExistence type="predicted"/>
<evidence type="ECO:0000313" key="2">
    <source>
        <dbReference type="EMBL" id="KAL0299969.1"/>
    </source>
</evidence>
<dbReference type="EMBL" id="JACGWK010000421">
    <property type="protein sequence ID" value="KAL0299969.1"/>
    <property type="molecule type" value="Genomic_DNA"/>
</dbReference>
<protein>
    <recommendedName>
        <fullName evidence="3">Secreted protein</fullName>
    </recommendedName>
</protein>
<dbReference type="AlphaFoldDB" id="A0AAW2JZJ8"/>
<feature type="region of interest" description="Disordered" evidence="1">
    <location>
        <begin position="26"/>
        <end position="45"/>
    </location>
</feature>
<comment type="caution">
    <text evidence="2">The sequence shown here is derived from an EMBL/GenBank/DDBJ whole genome shotgun (WGS) entry which is preliminary data.</text>
</comment>
<accession>A0AAW2JZJ8</accession>
<reference evidence="2" key="1">
    <citation type="submission" date="2020-06" db="EMBL/GenBank/DDBJ databases">
        <authorList>
            <person name="Li T."/>
            <person name="Hu X."/>
            <person name="Zhang T."/>
            <person name="Song X."/>
            <person name="Zhang H."/>
            <person name="Dai N."/>
            <person name="Sheng W."/>
            <person name="Hou X."/>
            <person name="Wei L."/>
        </authorList>
    </citation>
    <scope>NUCLEOTIDE SEQUENCE</scope>
    <source>
        <strain evidence="2">G01</strain>
        <tissue evidence="2">Leaf</tissue>
    </source>
</reference>
<evidence type="ECO:0000256" key="1">
    <source>
        <dbReference type="SAM" id="MobiDB-lite"/>
    </source>
</evidence>
<name>A0AAW2JZJ8_9LAMI</name>